<comment type="caution">
    <text evidence="9">The sequence shown here is derived from an EMBL/GenBank/DDBJ whole genome shotgun (WGS) entry which is preliminary data.</text>
</comment>
<protein>
    <submittedName>
        <fullName evidence="9">TIGR04211 family SH3 domain-containing protein</fullName>
    </submittedName>
</protein>
<dbReference type="GO" id="GO:0016020">
    <property type="term" value="C:membrane"/>
    <property type="evidence" value="ECO:0007669"/>
    <property type="project" value="UniProtKB-SubCell"/>
</dbReference>
<evidence type="ECO:0000256" key="1">
    <source>
        <dbReference type="ARBA" id="ARBA00004167"/>
    </source>
</evidence>
<dbReference type="Pfam" id="PF08239">
    <property type="entry name" value="SH3_3"/>
    <property type="match status" value="1"/>
</dbReference>
<dbReference type="NCBIfam" id="TIGR04211">
    <property type="entry name" value="SH3_and_anchor"/>
    <property type="match status" value="1"/>
</dbReference>
<feature type="transmembrane region" description="Helical" evidence="7">
    <location>
        <begin position="145"/>
        <end position="164"/>
    </location>
</feature>
<evidence type="ECO:0000313" key="10">
    <source>
        <dbReference type="Proteomes" id="UP000605201"/>
    </source>
</evidence>
<evidence type="ECO:0000313" key="9">
    <source>
        <dbReference type="EMBL" id="MBC8430426.1"/>
    </source>
</evidence>
<keyword evidence="4 7" id="KW-1133">Transmembrane helix</keyword>
<gene>
    <name evidence="9" type="ORF">H8D96_00760</name>
</gene>
<comment type="subcellular location">
    <subcellularLocation>
        <location evidence="1">Membrane</location>
        <topology evidence="1">Single-pass membrane protein</topology>
    </subcellularLocation>
</comment>
<evidence type="ECO:0000256" key="3">
    <source>
        <dbReference type="ARBA" id="ARBA00022729"/>
    </source>
</evidence>
<feature type="domain" description="SH3b" evidence="8">
    <location>
        <begin position="19"/>
        <end position="71"/>
    </location>
</feature>
<evidence type="ECO:0000256" key="2">
    <source>
        <dbReference type="ARBA" id="ARBA00022692"/>
    </source>
</evidence>
<keyword evidence="3" id="KW-0732">Signal</keyword>
<accession>A0A8J6NNG0</accession>
<evidence type="ECO:0000259" key="8">
    <source>
        <dbReference type="Pfam" id="PF08239"/>
    </source>
</evidence>
<dbReference type="InterPro" id="IPR016476">
    <property type="entry name" value="SH3_dom_pro"/>
</dbReference>
<sequence length="174" mass="19930">MGHTSWAAKGYVTDSFRISLRRGPSTENKILKFLPSGYPVEILKTEEGWSLVHSLADDPENLKGWVLSRYLIIRLPWENQTKLLLQENAVLKEKLARLEGDRDETLKQEADKNIKLKTVHESSQKTIQMLTKENENLRFSQKNRLFLSGALVLLCGLISGMLVGRQQKKQRLSL</sequence>
<organism evidence="9 10">
    <name type="scientific">Candidatus Desulfatibia vada</name>
    <dbReference type="NCBI Taxonomy" id="2841696"/>
    <lineage>
        <taxon>Bacteria</taxon>
        <taxon>Pseudomonadati</taxon>
        <taxon>Thermodesulfobacteriota</taxon>
        <taxon>Desulfobacteria</taxon>
        <taxon>Desulfobacterales</taxon>
        <taxon>Desulfobacterales incertae sedis</taxon>
        <taxon>Candidatus Desulfatibia</taxon>
    </lineage>
</organism>
<proteinExistence type="predicted"/>
<evidence type="ECO:0000256" key="6">
    <source>
        <dbReference type="SAM" id="Coils"/>
    </source>
</evidence>
<keyword evidence="2 7" id="KW-0812">Transmembrane</keyword>
<reference evidence="9 10" key="1">
    <citation type="submission" date="2020-08" db="EMBL/GenBank/DDBJ databases">
        <title>Bridging the membrane lipid divide: bacteria of the FCB group superphylum have the potential to synthesize archaeal ether lipids.</title>
        <authorList>
            <person name="Villanueva L."/>
            <person name="Von Meijenfeldt F.A.B."/>
            <person name="Westbye A.B."/>
            <person name="Yadav S."/>
            <person name="Hopmans E.C."/>
            <person name="Dutilh B.E."/>
            <person name="Sinninghe Damste J.S."/>
        </authorList>
    </citation>
    <scope>NUCLEOTIDE SEQUENCE [LARGE SCALE GENOMIC DNA]</scope>
    <source>
        <strain evidence="9">NIOZ-UU17</strain>
    </source>
</reference>
<feature type="coiled-coil region" evidence="6">
    <location>
        <begin position="81"/>
        <end position="108"/>
    </location>
</feature>
<dbReference type="Proteomes" id="UP000605201">
    <property type="component" value="Unassembled WGS sequence"/>
</dbReference>
<evidence type="ECO:0000256" key="5">
    <source>
        <dbReference type="ARBA" id="ARBA00023136"/>
    </source>
</evidence>
<keyword evidence="5 7" id="KW-0472">Membrane</keyword>
<name>A0A8J6NNG0_9BACT</name>
<evidence type="ECO:0000256" key="7">
    <source>
        <dbReference type="SAM" id="Phobius"/>
    </source>
</evidence>
<keyword evidence="6" id="KW-0175">Coiled coil</keyword>
<dbReference type="EMBL" id="JACNIG010000040">
    <property type="protein sequence ID" value="MBC8430426.1"/>
    <property type="molecule type" value="Genomic_DNA"/>
</dbReference>
<dbReference type="Gene3D" id="2.30.30.40">
    <property type="entry name" value="SH3 Domains"/>
    <property type="match status" value="1"/>
</dbReference>
<dbReference type="AlphaFoldDB" id="A0A8J6NNG0"/>
<dbReference type="InterPro" id="IPR003646">
    <property type="entry name" value="SH3-like_bac-type"/>
</dbReference>
<evidence type="ECO:0000256" key="4">
    <source>
        <dbReference type="ARBA" id="ARBA00022989"/>
    </source>
</evidence>